<organism evidence="3 4">
    <name type="scientific">Candidatus Aphodoplasma excrementigallinarum</name>
    <dbReference type="NCBI Taxonomy" id="2840673"/>
    <lineage>
        <taxon>Bacteria</taxon>
        <taxon>Bacillati</taxon>
        <taxon>Bacillota</taxon>
        <taxon>Clostridia</taxon>
        <taxon>Eubacteriales</taxon>
        <taxon>Candidatus Aphodoplasma</taxon>
    </lineage>
</organism>
<dbReference type="PROSITE" id="PS51462">
    <property type="entry name" value="NUDIX"/>
    <property type="match status" value="1"/>
</dbReference>
<dbReference type="Proteomes" id="UP000886743">
    <property type="component" value="Unassembled WGS sequence"/>
</dbReference>
<protein>
    <submittedName>
        <fullName evidence="3">NUDIX domain-containing protein</fullName>
    </submittedName>
</protein>
<feature type="compositionally biased region" description="Basic and acidic residues" evidence="1">
    <location>
        <begin position="171"/>
        <end position="193"/>
    </location>
</feature>
<dbReference type="PANTHER" id="PTHR10885:SF0">
    <property type="entry name" value="ISOPENTENYL-DIPHOSPHATE DELTA-ISOMERASE"/>
    <property type="match status" value="1"/>
</dbReference>
<dbReference type="EMBL" id="DVOF01000057">
    <property type="protein sequence ID" value="HIV02304.1"/>
    <property type="molecule type" value="Genomic_DNA"/>
</dbReference>
<name>A0A9D1SZH0_9FIRM</name>
<feature type="domain" description="Nudix hydrolase" evidence="2">
    <location>
        <begin position="28"/>
        <end position="157"/>
    </location>
</feature>
<dbReference type="CDD" id="cd04693">
    <property type="entry name" value="NUDIX_Hydrolase"/>
    <property type="match status" value="1"/>
</dbReference>
<dbReference type="Gene3D" id="3.90.79.10">
    <property type="entry name" value="Nucleoside Triphosphate Pyrophosphohydrolase"/>
    <property type="match status" value="1"/>
</dbReference>
<proteinExistence type="predicted"/>
<dbReference type="InterPro" id="IPR015797">
    <property type="entry name" value="NUDIX_hydrolase-like_dom_sf"/>
</dbReference>
<accession>A0A9D1SZH0</accession>
<dbReference type="PANTHER" id="PTHR10885">
    <property type="entry name" value="ISOPENTENYL-DIPHOSPHATE DELTA-ISOMERASE"/>
    <property type="match status" value="1"/>
</dbReference>
<dbReference type="SUPFAM" id="SSF55811">
    <property type="entry name" value="Nudix"/>
    <property type="match status" value="1"/>
</dbReference>
<evidence type="ECO:0000259" key="2">
    <source>
        <dbReference type="PROSITE" id="PS51462"/>
    </source>
</evidence>
<feature type="region of interest" description="Disordered" evidence="1">
    <location>
        <begin position="169"/>
        <end position="193"/>
    </location>
</feature>
<reference evidence="3" key="2">
    <citation type="journal article" date="2021" name="PeerJ">
        <title>Extensive microbial diversity within the chicken gut microbiome revealed by metagenomics and culture.</title>
        <authorList>
            <person name="Gilroy R."/>
            <person name="Ravi A."/>
            <person name="Getino M."/>
            <person name="Pursley I."/>
            <person name="Horton D.L."/>
            <person name="Alikhan N.F."/>
            <person name="Baker D."/>
            <person name="Gharbi K."/>
            <person name="Hall N."/>
            <person name="Watson M."/>
            <person name="Adriaenssens E.M."/>
            <person name="Foster-Nyarko E."/>
            <person name="Jarju S."/>
            <person name="Secka A."/>
            <person name="Antonio M."/>
            <person name="Oren A."/>
            <person name="Chaudhuri R.R."/>
            <person name="La Ragione R."/>
            <person name="Hildebrand F."/>
            <person name="Pallen M.J."/>
        </authorList>
    </citation>
    <scope>NUCLEOTIDE SEQUENCE</scope>
    <source>
        <strain evidence="3">4920</strain>
    </source>
</reference>
<dbReference type="AlphaFoldDB" id="A0A9D1SZH0"/>
<sequence length="193" mass="22228">MELWDIYDRDRNRTGRTMERGGAVPDGAMQLVVHICIFNQAGEMLIQKRQPFKHGWSGMWDITVGGHAVAGDTSRMAAGRELFEELGLAIDFSDKLPALSLTFNHGFDDYYLIEQEVDLTTLRLQIEEVAAVEWASQEEILRRIDEGSFIPYYPDFIRLLFHMRHKPGARFRPDTSRPEPKPELHSHTKENQA</sequence>
<dbReference type="Pfam" id="PF00293">
    <property type="entry name" value="NUDIX"/>
    <property type="match status" value="1"/>
</dbReference>
<gene>
    <name evidence="3" type="ORF">IAC74_01920</name>
</gene>
<comment type="caution">
    <text evidence="3">The sequence shown here is derived from an EMBL/GenBank/DDBJ whole genome shotgun (WGS) entry which is preliminary data.</text>
</comment>
<dbReference type="GO" id="GO:0003824">
    <property type="term" value="F:catalytic activity"/>
    <property type="evidence" value="ECO:0007669"/>
    <property type="project" value="UniProtKB-ARBA"/>
</dbReference>
<dbReference type="InterPro" id="IPR000086">
    <property type="entry name" value="NUDIX_hydrolase_dom"/>
</dbReference>
<evidence type="ECO:0000313" key="4">
    <source>
        <dbReference type="Proteomes" id="UP000886743"/>
    </source>
</evidence>
<evidence type="ECO:0000313" key="3">
    <source>
        <dbReference type="EMBL" id="HIV02304.1"/>
    </source>
</evidence>
<evidence type="ECO:0000256" key="1">
    <source>
        <dbReference type="SAM" id="MobiDB-lite"/>
    </source>
</evidence>
<reference evidence="3" key="1">
    <citation type="submission" date="2020-10" db="EMBL/GenBank/DDBJ databases">
        <authorList>
            <person name="Gilroy R."/>
        </authorList>
    </citation>
    <scope>NUCLEOTIDE SEQUENCE</scope>
    <source>
        <strain evidence="3">4920</strain>
    </source>
</reference>